<dbReference type="EMBL" id="MU863950">
    <property type="protein sequence ID" value="KAK4198157.1"/>
    <property type="molecule type" value="Genomic_DNA"/>
</dbReference>
<keyword evidence="2" id="KW-0732">Signal</keyword>
<sequence length="293" mass="29303">MIFTTRKTNGHGASIVKSMIGLALCAVPAVAGSNGVVARGDESEVSTLCTTTSASLNLPAPAIVLSTTGDVDAVSGVPSVTPISSSGSSCAEPVTVSVTVTVSTLQSEDPVQTDGPPISGSVSSSDDITSTITEYVTTTGTITETAPIETSAEVTETSAEVEPATASFIGGLPPFSISSVSEELSTVTTIVSTDTATKTLTSTQSWSVKSTITVATTVTVDTTTVTAGTVGTFVPYAGQGNGNSTLTYSAPSVSVVYPTTTYPAISAANNGGGRGAQVWYCIVMVVAVLGYAL</sequence>
<evidence type="ECO:0000256" key="2">
    <source>
        <dbReference type="SAM" id="SignalP"/>
    </source>
</evidence>
<accession>A0AAN7ATM9</accession>
<feature type="region of interest" description="Disordered" evidence="1">
    <location>
        <begin position="106"/>
        <end position="126"/>
    </location>
</feature>
<dbReference type="AlphaFoldDB" id="A0AAN7ATM9"/>
<name>A0AAN7ATM9_9PEZI</name>
<proteinExistence type="predicted"/>
<comment type="caution">
    <text evidence="3">The sequence shown here is derived from an EMBL/GenBank/DDBJ whole genome shotgun (WGS) entry which is preliminary data.</text>
</comment>
<feature type="compositionally biased region" description="Low complexity" evidence="1">
    <location>
        <begin position="114"/>
        <end position="126"/>
    </location>
</feature>
<keyword evidence="4" id="KW-1185">Reference proteome</keyword>
<feature type="signal peptide" evidence="2">
    <location>
        <begin position="1"/>
        <end position="25"/>
    </location>
</feature>
<organism evidence="3 4">
    <name type="scientific">Triangularia verruculosa</name>
    <dbReference type="NCBI Taxonomy" id="2587418"/>
    <lineage>
        <taxon>Eukaryota</taxon>
        <taxon>Fungi</taxon>
        <taxon>Dikarya</taxon>
        <taxon>Ascomycota</taxon>
        <taxon>Pezizomycotina</taxon>
        <taxon>Sordariomycetes</taxon>
        <taxon>Sordariomycetidae</taxon>
        <taxon>Sordariales</taxon>
        <taxon>Podosporaceae</taxon>
        <taxon>Triangularia</taxon>
    </lineage>
</organism>
<evidence type="ECO:0000256" key="1">
    <source>
        <dbReference type="SAM" id="MobiDB-lite"/>
    </source>
</evidence>
<gene>
    <name evidence="3" type="ORF">QBC40DRAFT_350401</name>
</gene>
<reference evidence="3" key="1">
    <citation type="journal article" date="2023" name="Mol. Phylogenet. Evol.">
        <title>Genome-scale phylogeny and comparative genomics of the fungal order Sordariales.</title>
        <authorList>
            <person name="Hensen N."/>
            <person name="Bonometti L."/>
            <person name="Westerberg I."/>
            <person name="Brannstrom I.O."/>
            <person name="Guillou S."/>
            <person name="Cros-Aarteil S."/>
            <person name="Calhoun S."/>
            <person name="Haridas S."/>
            <person name="Kuo A."/>
            <person name="Mondo S."/>
            <person name="Pangilinan J."/>
            <person name="Riley R."/>
            <person name="LaButti K."/>
            <person name="Andreopoulos B."/>
            <person name="Lipzen A."/>
            <person name="Chen C."/>
            <person name="Yan M."/>
            <person name="Daum C."/>
            <person name="Ng V."/>
            <person name="Clum A."/>
            <person name="Steindorff A."/>
            <person name="Ohm R.A."/>
            <person name="Martin F."/>
            <person name="Silar P."/>
            <person name="Natvig D.O."/>
            <person name="Lalanne C."/>
            <person name="Gautier V."/>
            <person name="Ament-Velasquez S.L."/>
            <person name="Kruys A."/>
            <person name="Hutchinson M.I."/>
            <person name="Powell A.J."/>
            <person name="Barry K."/>
            <person name="Miller A.N."/>
            <person name="Grigoriev I.V."/>
            <person name="Debuchy R."/>
            <person name="Gladieux P."/>
            <person name="Hiltunen Thoren M."/>
            <person name="Johannesson H."/>
        </authorList>
    </citation>
    <scope>NUCLEOTIDE SEQUENCE</scope>
    <source>
        <strain evidence="3">CBS 315.58</strain>
    </source>
</reference>
<protein>
    <submittedName>
        <fullName evidence="3">Uncharacterized protein</fullName>
    </submittedName>
</protein>
<dbReference type="Proteomes" id="UP001303160">
    <property type="component" value="Unassembled WGS sequence"/>
</dbReference>
<feature type="chain" id="PRO_5042853335" evidence="2">
    <location>
        <begin position="26"/>
        <end position="293"/>
    </location>
</feature>
<evidence type="ECO:0000313" key="4">
    <source>
        <dbReference type="Proteomes" id="UP001303160"/>
    </source>
</evidence>
<reference evidence="3" key="2">
    <citation type="submission" date="2023-05" db="EMBL/GenBank/DDBJ databases">
        <authorList>
            <consortium name="Lawrence Berkeley National Laboratory"/>
            <person name="Steindorff A."/>
            <person name="Hensen N."/>
            <person name="Bonometti L."/>
            <person name="Westerberg I."/>
            <person name="Brannstrom I.O."/>
            <person name="Guillou S."/>
            <person name="Cros-Aarteil S."/>
            <person name="Calhoun S."/>
            <person name="Haridas S."/>
            <person name="Kuo A."/>
            <person name="Mondo S."/>
            <person name="Pangilinan J."/>
            <person name="Riley R."/>
            <person name="Labutti K."/>
            <person name="Andreopoulos B."/>
            <person name="Lipzen A."/>
            <person name="Chen C."/>
            <person name="Yanf M."/>
            <person name="Daum C."/>
            <person name="Ng V."/>
            <person name="Clum A."/>
            <person name="Ohm R."/>
            <person name="Martin F."/>
            <person name="Silar P."/>
            <person name="Natvig D."/>
            <person name="Lalanne C."/>
            <person name="Gautier V."/>
            <person name="Ament-Velasquez S.L."/>
            <person name="Kruys A."/>
            <person name="Hutchinson M.I."/>
            <person name="Powell A.J."/>
            <person name="Barry K."/>
            <person name="Miller A.N."/>
            <person name="Grigoriev I.V."/>
            <person name="Debuchy R."/>
            <person name="Gladieux P."/>
            <person name="Thoren M.H."/>
            <person name="Johannesson H."/>
        </authorList>
    </citation>
    <scope>NUCLEOTIDE SEQUENCE</scope>
    <source>
        <strain evidence="3">CBS 315.58</strain>
    </source>
</reference>
<evidence type="ECO:0000313" key="3">
    <source>
        <dbReference type="EMBL" id="KAK4198157.1"/>
    </source>
</evidence>